<comment type="caution">
    <text evidence="4">The sequence shown here is derived from an EMBL/GenBank/DDBJ whole genome shotgun (WGS) entry which is preliminary data.</text>
</comment>
<keyword evidence="5" id="KW-1185">Reference proteome</keyword>
<evidence type="ECO:0000256" key="3">
    <source>
        <dbReference type="ARBA" id="ARBA00023315"/>
    </source>
</evidence>
<accession>A0AAN9LES5</accession>
<comment type="similarity">
    <text evidence="1">Belongs to the plant acyltransferase family.</text>
</comment>
<reference evidence="4 5" key="1">
    <citation type="submission" date="2024-01" db="EMBL/GenBank/DDBJ databases">
        <title>The genomes of 5 underutilized Papilionoideae crops provide insights into root nodulation and disease resistanc.</title>
        <authorList>
            <person name="Jiang F."/>
        </authorList>
    </citation>
    <scope>NUCLEOTIDE SEQUENCE [LARGE SCALE GENOMIC DNA]</scope>
    <source>
        <strain evidence="4">JINMINGXINNONG_FW02</strain>
        <tissue evidence="4">Leaves</tissue>
    </source>
</reference>
<evidence type="ECO:0000313" key="4">
    <source>
        <dbReference type="EMBL" id="KAK7333112.1"/>
    </source>
</evidence>
<dbReference type="PANTHER" id="PTHR31642:SF11">
    <property type="entry name" value="SHIKIMATE O-HYDROXYCINNAMOYLTRANSFERASE"/>
    <property type="match status" value="1"/>
</dbReference>
<evidence type="ECO:0000256" key="2">
    <source>
        <dbReference type="ARBA" id="ARBA00022679"/>
    </source>
</evidence>
<sequence>MEYGDEYVDVKGKWSDKQIPNGDIATQKNGDAATPQVNPTASATHRVRASYTVQPRRPRATAITTATASSSRLPLRRHRATTISALLTTAPYDNPNGASNFFHSNILKEALSKTLVLFYPMAAHLRHGDDHRVEIYCLFVEAHATVAMDHFTYYFQNRNLIPAVDYSVGIETYPLVVTHFRCGGVLIGIGIEHRLADGASSLHFINSWSDVARGIPISVPPFIDRNLLRARDPPQPAFPHHEYQLSLPMTTTTNTTAVAFVLKLSRDQLNIIKGKSKEDGSTINYSTYEMLTAHIWRCVSKARGLPEDQETRLYIPTNGRSRLQPPLPPGYLGNAIFSTIPKALAGDLVLKPTWYPNVHINSWAKFPIYEADFGWGRPIFMRPA</sequence>
<proteinExistence type="inferred from homology"/>
<organism evidence="4 5">
    <name type="scientific">Phaseolus coccineus</name>
    <name type="common">Scarlet runner bean</name>
    <name type="synonym">Phaseolus multiflorus</name>
    <dbReference type="NCBI Taxonomy" id="3886"/>
    <lineage>
        <taxon>Eukaryota</taxon>
        <taxon>Viridiplantae</taxon>
        <taxon>Streptophyta</taxon>
        <taxon>Embryophyta</taxon>
        <taxon>Tracheophyta</taxon>
        <taxon>Spermatophyta</taxon>
        <taxon>Magnoliopsida</taxon>
        <taxon>eudicotyledons</taxon>
        <taxon>Gunneridae</taxon>
        <taxon>Pentapetalae</taxon>
        <taxon>rosids</taxon>
        <taxon>fabids</taxon>
        <taxon>Fabales</taxon>
        <taxon>Fabaceae</taxon>
        <taxon>Papilionoideae</taxon>
        <taxon>50 kb inversion clade</taxon>
        <taxon>NPAAA clade</taxon>
        <taxon>indigoferoid/millettioid clade</taxon>
        <taxon>Phaseoleae</taxon>
        <taxon>Phaseolus</taxon>
    </lineage>
</organism>
<dbReference type="PANTHER" id="PTHR31642">
    <property type="entry name" value="TRICHOTHECENE 3-O-ACETYLTRANSFERASE"/>
    <property type="match status" value="1"/>
</dbReference>
<dbReference type="AlphaFoldDB" id="A0AAN9LES5"/>
<evidence type="ECO:0000313" key="5">
    <source>
        <dbReference type="Proteomes" id="UP001374584"/>
    </source>
</evidence>
<dbReference type="Proteomes" id="UP001374584">
    <property type="component" value="Unassembled WGS sequence"/>
</dbReference>
<evidence type="ECO:0000256" key="1">
    <source>
        <dbReference type="ARBA" id="ARBA00009861"/>
    </source>
</evidence>
<dbReference type="Gene3D" id="3.30.559.10">
    <property type="entry name" value="Chloramphenicol acetyltransferase-like domain"/>
    <property type="match status" value="3"/>
</dbReference>
<keyword evidence="3" id="KW-0012">Acyltransferase</keyword>
<keyword evidence="2" id="KW-0808">Transferase</keyword>
<protein>
    <submittedName>
        <fullName evidence="4">Uncharacterized protein</fullName>
    </submittedName>
</protein>
<dbReference type="EMBL" id="JAYMYR010000011">
    <property type="protein sequence ID" value="KAK7333112.1"/>
    <property type="molecule type" value="Genomic_DNA"/>
</dbReference>
<gene>
    <name evidence="4" type="ORF">VNO80_29875</name>
</gene>
<dbReference type="InterPro" id="IPR050317">
    <property type="entry name" value="Plant_Fungal_Acyltransferase"/>
</dbReference>
<dbReference type="GO" id="GO:0016747">
    <property type="term" value="F:acyltransferase activity, transferring groups other than amino-acyl groups"/>
    <property type="evidence" value="ECO:0007669"/>
    <property type="project" value="TreeGrafter"/>
</dbReference>
<dbReference type="Pfam" id="PF02458">
    <property type="entry name" value="Transferase"/>
    <property type="match status" value="2"/>
</dbReference>
<dbReference type="InterPro" id="IPR023213">
    <property type="entry name" value="CAT-like_dom_sf"/>
</dbReference>
<name>A0AAN9LES5_PHACN</name>